<feature type="region of interest" description="Disordered" evidence="11">
    <location>
        <begin position="69"/>
        <end position="111"/>
    </location>
</feature>
<keyword evidence="5" id="KW-0053">Apoptosis</keyword>
<dbReference type="OMA" id="WVHVLLP"/>
<feature type="compositionally biased region" description="Basic and acidic residues" evidence="11">
    <location>
        <begin position="69"/>
        <end position="81"/>
    </location>
</feature>
<evidence type="ECO:0000256" key="8">
    <source>
        <dbReference type="ARBA" id="ARBA00023136"/>
    </source>
</evidence>
<comment type="subunit">
    <text evidence="3">Constitutively interacts with CASP4; required for the localization of procaspase 4 to the ER.</text>
</comment>
<dbReference type="PANTHER" id="PTHR13448:SF0">
    <property type="entry name" value="TRANSMEMBRANE PROTEIN 214"/>
    <property type="match status" value="1"/>
</dbReference>
<name>A0A7N0TCX5_KALFE</name>
<keyword evidence="8" id="KW-0472">Membrane</keyword>
<evidence type="ECO:0000256" key="5">
    <source>
        <dbReference type="ARBA" id="ARBA00022703"/>
    </source>
</evidence>
<keyword evidence="13" id="KW-1185">Reference proteome</keyword>
<accession>A0A7N0TCX5</accession>
<dbReference type="EnsemblPlants" id="Kaladp0032s0215.1.v1.1">
    <property type="protein sequence ID" value="Kaladp0032s0215.1.v1.1"/>
    <property type="gene ID" value="Kaladp0032s0215.v1.1"/>
</dbReference>
<dbReference type="GO" id="GO:0005789">
    <property type="term" value="C:endoplasmic reticulum membrane"/>
    <property type="evidence" value="ECO:0007669"/>
    <property type="project" value="UniProtKB-SubCell"/>
</dbReference>
<organism evidence="12 13">
    <name type="scientific">Kalanchoe fedtschenkoi</name>
    <name type="common">Lavender scallops</name>
    <name type="synonym">South American air plant</name>
    <dbReference type="NCBI Taxonomy" id="63787"/>
    <lineage>
        <taxon>Eukaryota</taxon>
        <taxon>Viridiplantae</taxon>
        <taxon>Streptophyta</taxon>
        <taxon>Embryophyta</taxon>
        <taxon>Tracheophyta</taxon>
        <taxon>Spermatophyta</taxon>
        <taxon>Magnoliopsida</taxon>
        <taxon>eudicotyledons</taxon>
        <taxon>Gunneridae</taxon>
        <taxon>Pentapetalae</taxon>
        <taxon>Saxifragales</taxon>
        <taxon>Crassulaceae</taxon>
        <taxon>Kalanchoe</taxon>
    </lineage>
</organism>
<feature type="compositionally biased region" description="Acidic residues" evidence="11">
    <location>
        <begin position="98"/>
        <end position="107"/>
    </location>
</feature>
<reference evidence="12" key="1">
    <citation type="submission" date="2021-01" db="UniProtKB">
        <authorList>
            <consortium name="EnsemblPlants"/>
        </authorList>
    </citation>
    <scope>IDENTIFICATION</scope>
</reference>
<feature type="compositionally biased region" description="Polar residues" evidence="11">
    <location>
        <begin position="9"/>
        <end position="31"/>
    </location>
</feature>
<comment type="subcellular location">
    <subcellularLocation>
        <location evidence="1">Endoplasmic reticulum membrane</location>
        <topology evidence="1">Multi-pass membrane protein</topology>
    </subcellularLocation>
</comment>
<evidence type="ECO:0000256" key="7">
    <source>
        <dbReference type="ARBA" id="ARBA00022989"/>
    </source>
</evidence>
<sequence>MASIYAAISTSNDDVKNNSEASLSATANSDHGWQKVTYAKRQRKNAAPKQQPDALKFPANGVNVFKSVEEHSDERRRRAAEARIAASASDRAIRSNEDGDDDEEYGSDYENLKGKENGEVVKKVKVKKEKKPKVSLAEAAAKIDAADLSAFLVDATASFENQDDMQLKRLADYFGRAFAGVNSSQFPWVKMFRESPVSKIVDTPVSYISEPVYKAAVDWINKRNPEVLASFALWCLDSILADFATHQPAPKGSKKAVQQPSNKSQVAIFVVLAMALRRKPDVLVSILQTLKENSKYQGQDKLPLIIWMIAQAGQGDLTVGLYAWAHNLLPIVGGKSTCNPQSRDLILQLVERIVSAPKARTILINGAVRKGERLIPPASFEVLMRVTFPQSSARLKATERFEAVYPILKEVALAGVPGSKAIKQVSQQIFSYSIRASGDGILGLSKEADEISVWCLTQHGDCYKQWEKMYDENLEASVAILKKLSAEWRQHTAKRASLDPLRETLLSFKLKNEKALGNEEDASRVAIFKDSDKYCTILLRRVSNSRGCMKGLGIVLMILGLAIILAPPNIESWDWKKLPESVKSWDWNELSETVKHSDWNKLLEKVKSSLSY</sequence>
<keyword evidence="6" id="KW-0256">Endoplasmic reticulum</keyword>
<evidence type="ECO:0000313" key="13">
    <source>
        <dbReference type="Proteomes" id="UP000594263"/>
    </source>
</evidence>
<dbReference type="Proteomes" id="UP000594263">
    <property type="component" value="Unplaced"/>
</dbReference>
<keyword evidence="7" id="KW-1133">Transmembrane helix</keyword>
<protein>
    <recommendedName>
        <fullName evidence="14">Transmembrane protein</fullName>
    </recommendedName>
</protein>
<evidence type="ECO:0000256" key="1">
    <source>
        <dbReference type="ARBA" id="ARBA00004477"/>
    </source>
</evidence>
<keyword evidence="4" id="KW-0812">Transmembrane</keyword>
<evidence type="ECO:0000256" key="4">
    <source>
        <dbReference type="ARBA" id="ARBA00022692"/>
    </source>
</evidence>
<dbReference type="Pfam" id="PF10151">
    <property type="entry name" value="TMEM214"/>
    <property type="match status" value="1"/>
</dbReference>
<dbReference type="Gramene" id="Kaladp0032s0215.1.v1.1">
    <property type="protein sequence ID" value="Kaladp0032s0215.1.v1.1"/>
    <property type="gene ID" value="Kaladp0032s0215.v1.1"/>
</dbReference>
<evidence type="ECO:0000313" key="12">
    <source>
        <dbReference type="EnsemblPlants" id="Kaladp0032s0215.1.v1.1"/>
    </source>
</evidence>
<evidence type="ECO:0000256" key="11">
    <source>
        <dbReference type="SAM" id="MobiDB-lite"/>
    </source>
</evidence>
<dbReference type="PANTHER" id="PTHR13448">
    <property type="entry name" value="TRANSMEMBRANE PROTEIN 214"/>
    <property type="match status" value="1"/>
</dbReference>
<dbReference type="InterPro" id="IPR019308">
    <property type="entry name" value="TMEM214"/>
</dbReference>
<evidence type="ECO:0000256" key="9">
    <source>
        <dbReference type="ARBA" id="ARBA00023180"/>
    </source>
</evidence>
<dbReference type="AlphaFoldDB" id="A0A7N0TCX5"/>
<evidence type="ECO:0008006" key="14">
    <source>
        <dbReference type="Google" id="ProtNLM"/>
    </source>
</evidence>
<evidence type="ECO:0000256" key="6">
    <source>
        <dbReference type="ARBA" id="ARBA00022824"/>
    </source>
</evidence>
<keyword evidence="9" id="KW-0325">Glycoprotein</keyword>
<comment type="similarity">
    <text evidence="2">Belongs to the TMEM214 family.</text>
</comment>
<evidence type="ECO:0000256" key="10">
    <source>
        <dbReference type="ARBA" id="ARBA00024938"/>
    </source>
</evidence>
<proteinExistence type="inferred from homology"/>
<evidence type="ECO:0000256" key="2">
    <source>
        <dbReference type="ARBA" id="ARBA00007984"/>
    </source>
</evidence>
<evidence type="ECO:0000256" key="3">
    <source>
        <dbReference type="ARBA" id="ARBA00011720"/>
    </source>
</evidence>
<dbReference type="GO" id="GO:0005794">
    <property type="term" value="C:Golgi apparatus"/>
    <property type="evidence" value="ECO:0007669"/>
    <property type="project" value="TreeGrafter"/>
</dbReference>
<comment type="function">
    <text evidence="10">Critical mediator, in cooperation with CASP4, of endoplasmic reticulum-stress induced apoptosis. Required or the activation of CASP4 following endoplasmic reticulum stress.</text>
</comment>
<feature type="region of interest" description="Disordered" evidence="11">
    <location>
        <begin position="9"/>
        <end position="34"/>
    </location>
</feature>